<proteinExistence type="predicted"/>
<feature type="compositionally biased region" description="Acidic residues" evidence="1">
    <location>
        <begin position="657"/>
        <end position="667"/>
    </location>
</feature>
<feature type="chain" id="PRO_5034181664" description="C2H2-type domain-containing protein" evidence="2">
    <location>
        <begin position="35"/>
        <end position="841"/>
    </location>
</feature>
<evidence type="ECO:0008006" key="5">
    <source>
        <dbReference type="Google" id="ProtNLM"/>
    </source>
</evidence>
<dbReference type="Proteomes" id="UP000654918">
    <property type="component" value="Unassembled WGS sequence"/>
</dbReference>
<evidence type="ECO:0000256" key="1">
    <source>
        <dbReference type="SAM" id="MobiDB-lite"/>
    </source>
</evidence>
<comment type="caution">
    <text evidence="3">The sequence shown here is derived from an EMBL/GenBank/DDBJ whole genome shotgun (WGS) entry which is preliminary data.</text>
</comment>
<evidence type="ECO:0000313" key="4">
    <source>
        <dbReference type="Proteomes" id="UP000654918"/>
    </source>
</evidence>
<name>A0A8H6J3Q3_9PEZI</name>
<feature type="signal peptide" evidence="2">
    <location>
        <begin position="1"/>
        <end position="34"/>
    </location>
</feature>
<organism evidence="3 4">
    <name type="scientific">Colletotrichum plurivorum</name>
    <dbReference type="NCBI Taxonomy" id="2175906"/>
    <lineage>
        <taxon>Eukaryota</taxon>
        <taxon>Fungi</taxon>
        <taxon>Dikarya</taxon>
        <taxon>Ascomycota</taxon>
        <taxon>Pezizomycotina</taxon>
        <taxon>Sordariomycetes</taxon>
        <taxon>Hypocreomycetidae</taxon>
        <taxon>Glomerellales</taxon>
        <taxon>Glomerellaceae</taxon>
        <taxon>Colletotrichum</taxon>
        <taxon>Colletotrichum orchidearum species complex</taxon>
    </lineage>
</organism>
<dbReference type="InterPro" id="IPR021842">
    <property type="entry name" value="DUF3435"/>
</dbReference>
<evidence type="ECO:0000256" key="2">
    <source>
        <dbReference type="SAM" id="SignalP"/>
    </source>
</evidence>
<keyword evidence="2" id="KW-0732">Signal</keyword>
<evidence type="ECO:0000313" key="3">
    <source>
        <dbReference type="EMBL" id="KAF6805798.1"/>
    </source>
</evidence>
<dbReference type="PANTHER" id="PTHR37535:SF3">
    <property type="entry name" value="FLUG DOMAIN-CONTAINING PROTEIN"/>
    <property type="match status" value="1"/>
</dbReference>
<reference evidence="3" key="1">
    <citation type="journal article" date="2020" name="Phytopathology">
        <title>Genome Sequence Resources of Colletotrichum truncatum, C. plurivorum, C. musicola, and C. sojae: Four Species Pathogenic to Soybean (Glycine max).</title>
        <authorList>
            <person name="Rogerio F."/>
            <person name="Boufleur T.R."/>
            <person name="Ciampi-Guillardi M."/>
            <person name="Sukno S.A."/>
            <person name="Thon M.R."/>
            <person name="Massola Junior N.S."/>
            <person name="Baroncelli R."/>
        </authorList>
    </citation>
    <scope>NUCLEOTIDE SEQUENCE</scope>
    <source>
        <strain evidence="3">LFN00145</strain>
    </source>
</reference>
<gene>
    <name evidence="3" type="ORF">CPLU01_15956</name>
</gene>
<sequence>MGSSSTRWDTSLLLLPSSLVLLLLLSTMDDYDEALSLWDDPIDLPPDLVNEKEQAKRLFLEYESTTLPDRAEVKEKTNSQRQSIMEKWEMYWNPMFARDYLEIDPNQVWYDLCDELEPAANPIQSFLESYARQSMERRICLGPKEYEWTPTVKTAVTMMEVWKNLLSCADATVLQTKRRQDHKNKMRWRLAFTEGEAKGKRRGNDLVYRISLWIKEDLVKKLGLARTQTFTKVATTAADITLYLDTLWRRADDIRCSPSKRVAFHAVMLLSCIGGFRPATLMQLLFRQVELSVVRDPMDASKTQLVAKITIYQNKQESNKIGRKQDDVVSFSITIVPWPLLCIASLIAMTAIHKHAFETPFSSLEDILSRPILENTDCVVLRWRPELLDEPMFGIQYHTFFELWYKVLLVVGLPDPPRPYSMRVGAGGNLHRCLEPHLSNYILSHTENVFQGSYQPVHVTENLPRLAFARVLEFDAHERLYGLLENASFRRDEGAPIYPKEEDLSQWEQRRDIRGLRAKYQYVRAHSNADDPQAKRIAAQIQFIRDRLSDLQVAEDRRQYFEVAGRLRAAGQPIPHELKRGNVLHRKQYYGPISDAATAIGRFLHQKNHSVASPGAFIEMGLAYLENLPDVVKTVAAKHAPAMQTPSGTPPIKPDAEALDDPEDPDDSDVRPRCLFGCGFFSNRGNLTRHVQNMHIVRRRNFDRPFNCPECTQHGLQAAVIVGPSAWSSHVERVHGALHAPYIPSDHQLALLEKLHAHKQRVKPERLDCMLCGLPVCIGQAYSRHTNRRHSSKNVFRQEIECGACERSGSRLEAPIIGYSSWMDHARTCHGRDGQTGRRLA</sequence>
<dbReference type="PANTHER" id="PTHR37535">
    <property type="entry name" value="FLUG DOMAIN PROTEIN"/>
    <property type="match status" value="1"/>
</dbReference>
<keyword evidence="4" id="KW-1185">Reference proteome</keyword>
<accession>A0A8H6J3Q3</accession>
<feature type="region of interest" description="Disordered" evidence="1">
    <location>
        <begin position="639"/>
        <end position="668"/>
    </location>
</feature>
<dbReference type="Pfam" id="PF11917">
    <property type="entry name" value="DUF3435"/>
    <property type="match status" value="1"/>
</dbReference>
<dbReference type="EMBL" id="WIGO01000722">
    <property type="protein sequence ID" value="KAF6805798.1"/>
    <property type="molecule type" value="Genomic_DNA"/>
</dbReference>
<protein>
    <recommendedName>
        <fullName evidence="5">C2H2-type domain-containing protein</fullName>
    </recommendedName>
</protein>
<dbReference type="AlphaFoldDB" id="A0A8H6J3Q3"/>